<evidence type="ECO:0000313" key="2">
    <source>
        <dbReference type="Proteomes" id="UP000061569"/>
    </source>
</evidence>
<dbReference type="AlphaFoldDB" id="A0A0S2DFS5"/>
<reference evidence="1 2" key="1">
    <citation type="submission" date="2015-11" db="EMBL/GenBank/DDBJ databases">
        <title>Genome sequences of Lysobacter enzymogenes strain C3 and Lysobacter antibioticus ATCC 29479.</title>
        <authorList>
            <person name="Kobayashi D.Y."/>
        </authorList>
    </citation>
    <scope>NUCLEOTIDE SEQUENCE [LARGE SCALE GENOMIC DNA]</scope>
    <source>
        <strain evidence="1 2">C3</strain>
    </source>
</reference>
<evidence type="ECO:0000313" key="1">
    <source>
        <dbReference type="EMBL" id="ALN57463.1"/>
    </source>
</evidence>
<proteinExistence type="predicted"/>
<dbReference type="KEGG" id="lez:GLE_2113"/>
<protein>
    <submittedName>
        <fullName evidence="1">Uncharacterized protein</fullName>
    </submittedName>
</protein>
<gene>
    <name evidence="1" type="ORF">GLE_2113</name>
</gene>
<dbReference type="PATRIC" id="fig|69.6.peg.2077"/>
<organism evidence="1 2">
    <name type="scientific">Lysobacter enzymogenes</name>
    <dbReference type="NCBI Taxonomy" id="69"/>
    <lineage>
        <taxon>Bacteria</taxon>
        <taxon>Pseudomonadati</taxon>
        <taxon>Pseudomonadota</taxon>
        <taxon>Gammaproteobacteria</taxon>
        <taxon>Lysobacterales</taxon>
        <taxon>Lysobacteraceae</taxon>
        <taxon>Lysobacter</taxon>
    </lineage>
</organism>
<sequence>MTMLNVENLDAKHASGLRTSTQSAHDALVTAGVVIYSRPRSVRHPIFNREAASDYHPDAFPGGPRLGRRRLIINIIQ</sequence>
<dbReference type="Proteomes" id="UP000061569">
    <property type="component" value="Chromosome"/>
</dbReference>
<accession>A0A0S2DFS5</accession>
<name>A0A0S2DFS5_LYSEN</name>
<dbReference type="EMBL" id="CP013140">
    <property type="protein sequence ID" value="ALN57463.1"/>
    <property type="molecule type" value="Genomic_DNA"/>
</dbReference>
<dbReference type="STRING" id="69.GLE_2113"/>